<reference evidence="2 3" key="1">
    <citation type="submission" date="2020-02" db="EMBL/GenBank/DDBJ databases">
        <title>Draft genome sequence of Lactococcus sp. Hs30E4-3.</title>
        <authorList>
            <person name="Noda S."/>
            <person name="Yuki M."/>
            <person name="Ohkuma M."/>
        </authorList>
    </citation>
    <scope>NUCLEOTIDE SEQUENCE [LARGE SCALE GENOMIC DNA]</scope>
    <source>
        <strain evidence="2 3">Hs30E4-3</strain>
    </source>
</reference>
<name>A0A6A0BBL4_9LACT</name>
<proteinExistence type="inferred from homology"/>
<dbReference type="InterPro" id="IPR050259">
    <property type="entry name" value="SDR"/>
</dbReference>
<dbReference type="SUPFAM" id="SSF51735">
    <property type="entry name" value="NAD(P)-binding Rossmann-fold domains"/>
    <property type="match status" value="1"/>
</dbReference>
<dbReference type="PANTHER" id="PTHR42879:SF2">
    <property type="entry name" value="3-OXOACYL-[ACYL-CARRIER-PROTEIN] REDUCTASE FABG"/>
    <property type="match status" value="1"/>
</dbReference>
<dbReference type="RefSeq" id="WP_172207532.1">
    <property type="nucleotide sequence ID" value="NZ_BLLI01000006.1"/>
</dbReference>
<evidence type="ECO:0008006" key="4">
    <source>
        <dbReference type="Google" id="ProtNLM"/>
    </source>
</evidence>
<gene>
    <name evidence="2" type="ORF">Hs30E_03590</name>
</gene>
<dbReference type="EMBL" id="BLLI01000006">
    <property type="protein sequence ID" value="GFH41808.1"/>
    <property type="molecule type" value="Genomic_DNA"/>
</dbReference>
<dbReference type="CDD" id="cd05233">
    <property type="entry name" value="SDR_c"/>
    <property type="match status" value="1"/>
</dbReference>
<dbReference type="PANTHER" id="PTHR42879">
    <property type="entry name" value="3-OXOACYL-(ACYL-CARRIER-PROTEIN) REDUCTASE"/>
    <property type="match status" value="1"/>
</dbReference>
<dbReference type="Proteomes" id="UP000480303">
    <property type="component" value="Unassembled WGS sequence"/>
</dbReference>
<dbReference type="AlphaFoldDB" id="A0A6A0BBL4"/>
<evidence type="ECO:0000256" key="1">
    <source>
        <dbReference type="ARBA" id="ARBA00006484"/>
    </source>
</evidence>
<keyword evidence="3" id="KW-1185">Reference proteome</keyword>
<dbReference type="PRINTS" id="PR00081">
    <property type="entry name" value="GDHRDH"/>
</dbReference>
<comment type="caution">
    <text evidence="2">The sequence shown here is derived from an EMBL/GenBank/DDBJ whole genome shotgun (WGS) entry which is preliminary data.</text>
</comment>
<sequence length="250" mass="26592">MNTVKGKWALVTGASRGVGRQIALYLAKEGANLVLHSRDIAHTENVLAEVTALGVTAYAVACDLSDDKAVRKMADEVLAKTDVDILFNDAGVQVPLQDDIYKMDTDEFLLSFKVNALAPMILTGKFAPGMVARGFGRIINTTSGINNQPEQSAYAVSKGALDKGTHNFVSTFEGTDVTINIADPGWVRSDLGGPNAHHAVETVVPGMVVAAFLDDKQSGRLFGAQAFAGLTLTEAVAKAETYDKSLYSKK</sequence>
<protein>
    <recommendedName>
        <fullName evidence="4">Short-chain dehydrogenase</fullName>
    </recommendedName>
</protein>
<dbReference type="InterPro" id="IPR036291">
    <property type="entry name" value="NAD(P)-bd_dom_sf"/>
</dbReference>
<comment type="similarity">
    <text evidence="1">Belongs to the short-chain dehydrogenases/reductases (SDR) family.</text>
</comment>
<dbReference type="Pfam" id="PF00106">
    <property type="entry name" value="adh_short"/>
    <property type="match status" value="1"/>
</dbReference>
<evidence type="ECO:0000313" key="2">
    <source>
        <dbReference type="EMBL" id="GFH41808.1"/>
    </source>
</evidence>
<dbReference type="Gene3D" id="3.40.50.720">
    <property type="entry name" value="NAD(P)-binding Rossmann-like Domain"/>
    <property type="match status" value="1"/>
</dbReference>
<organism evidence="2 3">
    <name type="scientific">Pseudolactococcus hodotermopsidis</name>
    <dbReference type="NCBI Taxonomy" id="2709157"/>
    <lineage>
        <taxon>Bacteria</taxon>
        <taxon>Bacillati</taxon>
        <taxon>Bacillota</taxon>
        <taxon>Bacilli</taxon>
        <taxon>Lactobacillales</taxon>
        <taxon>Streptococcaceae</taxon>
        <taxon>Pseudolactococcus</taxon>
    </lineage>
</organism>
<dbReference type="InterPro" id="IPR002347">
    <property type="entry name" value="SDR_fam"/>
</dbReference>
<accession>A0A6A0BBL4</accession>
<evidence type="ECO:0000313" key="3">
    <source>
        <dbReference type="Proteomes" id="UP000480303"/>
    </source>
</evidence>